<feature type="transmembrane region" description="Helical" evidence="3">
    <location>
        <begin position="341"/>
        <end position="360"/>
    </location>
</feature>
<evidence type="ECO:0000256" key="3">
    <source>
        <dbReference type="SAM" id="Phobius"/>
    </source>
</evidence>
<feature type="transmembrane region" description="Helical" evidence="3">
    <location>
        <begin position="240"/>
        <end position="257"/>
    </location>
</feature>
<feature type="transmembrane region" description="Helical" evidence="3">
    <location>
        <begin position="372"/>
        <end position="388"/>
    </location>
</feature>
<evidence type="ECO:0008006" key="6">
    <source>
        <dbReference type="Google" id="ProtNLM"/>
    </source>
</evidence>
<keyword evidence="3" id="KW-0472">Membrane</keyword>
<feature type="transmembrane region" description="Helical" evidence="3">
    <location>
        <begin position="316"/>
        <end position="334"/>
    </location>
</feature>
<dbReference type="RefSeq" id="WP_302713320.1">
    <property type="nucleotide sequence ID" value="NZ_JAULRT010000059.1"/>
</dbReference>
<gene>
    <name evidence="4" type="ORF">QWI16_11655</name>
</gene>
<name>A0ABT8THH9_9GAMM</name>
<feature type="transmembrane region" description="Helical" evidence="3">
    <location>
        <begin position="400"/>
        <end position="421"/>
    </location>
</feature>
<feature type="transmembrane region" description="Helical" evidence="3">
    <location>
        <begin position="103"/>
        <end position="126"/>
    </location>
</feature>
<keyword evidence="1" id="KW-0677">Repeat</keyword>
<sequence>MDFSDKEFLSLRSVQVLSISLALLLAIAVFVPGLGGEFILDDGINIIQNRLLYLETLSVDGLRNAAFSFHDGRGSRPIPMVSFAMDYWRAGGMHASTFKATNLAFHALTTFILIFFLRRLLLLMGWDSSRAFWVGLGLALAWAVHPLQVSSVLYVVQRMQTMATLFILLAMWCYVAMRQFQIDGVGRGRLQGVGVIIFGLLALACKEDAPLLFAYVLALELSLLRFQAADEKVSRGLKQSFIVLSFVVLFGYFFILLPQYWHWADYPGREFSSWERLLTQGRVLIMYLGQIIVPLPDNMPFLYDNYVVSRGLLKPLTTLLSILLIVGILLLAWLWRCYRPLFSFGVLLFLFGHSISSNVIPLELVFEHRNHFPLIGALIAVFELLKLVCDRLTVEKFSRLACFGVVLMLLMFLTLLRSFTWGDPVRHGEKLVELAAQSPRAWAQLGGAYYDKYKELREERYLIKAIEANETGLEHVQAPSLATNIVVYKSILGQPERDDWNLLYRMLREGTSELQSKLAVWTLLDNVRRGTNLSVEEVVNAIEILAESFELGAAEYLQLAVFVFKSADAERSLPLFLEFSQSAEANDPRVARIAKELEGVGKLDWAKEILAVNVGKM</sequence>
<dbReference type="EMBL" id="JAULRT010000059">
    <property type="protein sequence ID" value="MDO3382823.1"/>
    <property type="molecule type" value="Genomic_DNA"/>
</dbReference>
<feature type="transmembrane region" description="Helical" evidence="3">
    <location>
        <begin position="132"/>
        <end position="156"/>
    </location>
</feature>
<evidence type="ECO:0000256" key="2">
    <source>
        <dbReference type="ARBA" id="ARBA00022803"/>
    </source>
</evidence>
<feature type="transmembrane region" description="Helical" evidence="3">
    <location>
        <begin position="16"/>
        <end position="40"/>
    </location>
</feature>
<keyword evidence="3" id="KW-1133">Transmembrane helix</keyword>
<comment type="caution">
    <text evidence="4">The sequence shown here is derived from an EMBL/GenBank/DDBJ whole genome shotgun (WGS) entry which is preliminary data.</text>
</comment>
<dbReference type="InterPro" id="IPR052346">
    <property type="entry name" value="O-mannosyl-transferase_TMTC"/>
</dbReference>
<keyword evidence="3" id="KW-0812">Transmembrane</keyword>
<protein>
    <recommendedName>
        <fullName evidence="6">Glycosyltransferase RgtA/B/C/D-like domain-containing protein</fullName>
    </recommendedName>
</protein>
<evidence type="ECO:0000313" key="4">
    <source>
        <dbReference type="EMBL" id="MDO3382823.1"/>
    </source>
</evidence>
<feature type="transmembrane region" description="Helical" evidence="3">
    <location>
        <begin position="163"/>
        <end position="182"/>
    </location>
</feature>
<evidence type="ECO:0000256" key="1">
    <source>
        <dbReference type="ARBA" id="ARBA00022737"/>
    </source>
</evidence>
<proteinExistence type="predicted"/>
<accession>A0ABT8THH9</accession>
<organism evidence="4 5">
    <name type="scientific">Gilvimarinus algae</name>
    <dbReference type="NCBI Taxonomy" id="3058037"/>
    <lineage>
        <taxon>Bacteria</taxon>
        <taxon>Pseudomonadati</taxon>
        <taxon>Pseudomonadota</taxon>
        <taxon>Gammaproteobacteria</taxon>
        <taxon>Cellvibrionales</taxon>
        <taxon>Cellvibrionaceae</taxon>
        <taxon>Gilvimarinus</taxon>
    </lineage>
</organism>
<evidence type="ECO:0000313" key="5">
    <source>
        <dbReference type="Proteomes" id="UP001168380"/>
    </source>
</evidence>
<dbReference type="Proteomes" id="UP001168380">
    <property type="component" value="Unassembled WGS sequence"/>
</dbReference>
<dbReference type="PANTHER" id="PTHR44227:SF3">
    <property type="entry name" value="PROTEIN O-MANNOSYL-TRANSFERASE TMTC4"/>
    <property type="match status" value="1"/>
</dbReference>
<reference evidence="4" key="1">
    <citation type="submission" date="2023-07" db="EMBL/GenBank/DDBJ databases">
        <title>Gilvimarinus algae sp. nov., isolated from the surface of Kelp.</title>
        <authorList>
            <person name="Sun Y.Y."/>
            <person name="Gong Y."/>
            <person name="Du Z.J."/>
        </authorList>
    </citation>
    <scope>NUCLEOTIDE SEQUENCE</scope>
    <source>
        <strain evidence="4">SDUM040014</strain>
    </source>
</reference>
<keyword evidence="2" id="KW-0802">TPR repeat</keyword>
<keyword evidence="5" id="KW-1185">Reference proteome</keyword>
<dbReference type="PANTHER" id="PTHR44227">
    <property type="match status" value="1"/>
</dbReference>